<dbReference type="STRING" id="341454.A0A4V3SJG9"/>
<evidence type="ECO:0000313" key="4">
    <source>
        <dbReference type="Proteomes" id="UP000298138"/>
    </source>
</evidence>
<proteinExistence type="predicted"/>
<organism evidence="3 4">
    <name type="scientific">Ascodesmis nigricans</name>
    <dbReference type="NCBI Taxonomy" id="341454"/>
    <lineage>
        <taxon>Eukaryota</taxon>
        <taxon>Fungi</taxon>
        <taxon>Dikarya</taxon>
        <taxon>Ascomycota</taxon>
        <taxon>Pezizomycotina</taxon>
        <taxon>Pezizomycetes</taxon>
        <taxon>Pezizales</taxon>
        <taxon>Ascodesmidaceae</taxon>
        <taxon>Ascodesmis</taxon>
    </lineage>
</organism>
<dbReference type="EMBL" id="ML220113">
    <property type="protein sequence ID" value="TGZ83985.1"/>
    <property type="molecule type" value="Genomic_DNA"/>
</dbReference>
<feature type="region of interest" description="Disordered" evidence="1">
    <location>
        <begin position="21"/>
        <end position="40"/>
    </location>
</feature>
<dbReference type="GO" id="GO:0016872">
    <property type="term" value="F:intramolecular lyase activity"/>
    <property type="evidence" value="ECO:0007669"/>
    <property type="project" value="InterPro"/>
</dbReference>
<name>A0A4V3SJG9_9PEZI</name>
<reference evidence="3 4" key="1">
    <citation type="submission" date="2019-04" db="EMBL/GenBank/DDBJ databases">
        <title>Comparative genomics and transcriptomics to analyze fruiting body development in filamentous ascomycetes.</title>
        <authorList>
            <consortium name="DOE Joint Genome Institute"/>
            <person name="Lutkenhaus R."/>
            <person name="Traeger S."/>
            <person name="Breuer J."/>
            <person name="Kuo A."/>
            <person name="Lipzen A."/>
            <person name="Pangilinan J."/>
            <person name="Dilworth D."/>
            <person name="Sandor L."/>
            <person name="Poggeler S."/>
            <person name="Barry K."/>
            <person name="Grigoriev I.V."/>
            <person name="Nowrousian M."/>
        </authorList>
    </citation>
    <scope>NUCLEOTIDE SEQUENCE [LARGE SCALE GENOMIC DNA]</scope>
    <source>
        <strain evidence="3 4">CBS 389.68</strain>
    </source>
</reference>
<evidence type="ECO:0000313" key="3">
    <source>
        <dbReference type="EMBL" id="TGZ83985.1"/>
    </source>
</evidence>
<dbReference type="PANTHER" id="PTHR47284">
    <property type="entry name" value="FATTY-ACID-BINDING PROTEIN 2"/>
    <property type="match status" value="1"/>
</dbReference>
<dbReference type="FunCoup" id="A0A4V3SJG9">
    <property type="interactions" value="132"/>
</dbReference>
<feature type="domain" description="Chalcone isomerase" evidence="2">
    <location>
        <begin position="52"/>
        <end position="279"/>
    </location>
</feature>
<dbReference type="OrthoDB" id="18193at2759"/>
<gene>
    <name evidence="3" type="ORF">EX30DRAFT_303236</name>
</gene>
<evidence type="ECO:0000259" key="2">
    <source>
        <dbReference type="Pfam" id="PF16035"/>
    </source>
</evidence>
<dbReference type="Gene3D" id="3.50.70.10">
    <property type="match status" value="1"/>
</dbReference>
<dbReference type="SUPFAM" id="SSF54626">
    <property type="entry name" value="Chalcone isomerase"/>
    <property type="match status" value="1"/>
</dbReference>
<dbReference type="InterPro" id="IPR016087">
    <property type="entry name" value="Chalcone_isomerase"/>
</dbReference>
<dbReference type="InParanoid" id="A0A4V3SJG9"/>
<dbReference type="InterPro" id="IPR036298">
    <property type="entry name" value="Chalcone_isomerase_sf"/>
</dbReference>
<dbReference type="AlphaFoldDB" id="A0A4V3SJG9"/>
<dbReference type="Pfam" id="PF16035">
    <property type="entry name" value="Chalcone_2"/>
    <property type="match status" value="1"/>
</dbReference>
<accession>A0A4V3SJG9</accession>
<protein>
    <recommendedName>
        <fullName evidence="2">Chalcone isomerase domain-containing protein</fullName>
    </recommendedName>
</protein>
<keyword evidence="4" id="KW-1185">Reference proteome</keyword>
<sequence>MDAPVPSQHLPSVVVVEKETKGEGNNAADQVPSGTTSVPPFPRTLKLEDGVYHLLGLGIRTVSFLNIQVYVGGLYVHEDDLPGLQMAVLKRVVGQQATAATITEREDMKKMLLDGGEKGERVWRELLLDLEHTKWRSAWRIVPTRNTDFQHLRDGFVRGIQARTKTAPHSPASTDITSSSPDVLALTFNDTSFTESLSSFRNIVGIKRSVAKKKTVILHRSAEGALSVLFDPSGRNDGVLSEETLKMGTVTDPRVSALLWLNYLAGDKVASKEARESVVDGVVGMVKRPAGVQLGV</sequence>
<evidence type="ECO:0000256" key="1">
    <source>
        <dbReference type="SAM" id="MobiDB-lite"/>
    </source>
</evidence>
<dbReference type="InterPro" id="IPR016088">
    <property type="entry name" value="Chalcone_isomerase_3-sand"/>
</dbReference>
<dbReference type="Proteomes" id="UP000298138">
    <property type="component" value="Unassembled WGS sequence"/>
</dbReference>
<dbReference type="PANTHER" id="PTHR47284:SF3">
    <property type="entry name" value="FATTY-ACID-BINDING PROTEIN 2"/>
    <property type="match status" value="1"/>
</dbReference>